<proteinExistence type="predicted"/>
<reference evidence="2" key="1">
    <citation type="journal article" date="2023" name="Front. Plant Sci.">
        <title>Chromosomal-level genome assembly of Melastoma candidum provides insights into trichome evolution.</title>
        <authorList>
            <person name="Zhong Y."/>
            <person name="Wu W."/>
            <person name="Sun C."/>
            <person name="Zou P."/>
            <person name="Liu Y."/>
            <person name="Dai S."/>
            <person name="Zhou R."/>
        </authorList>
    </citation>
    <scope>NUCLEOTIDE SEQUENCE [LARGE SCALE GENOMIC DNA]</scope>
</reference>
<keyword evidence="2" id="KW-1185">Reference proteome</keyword>
<comment type="caution">
    <text evidence="1">The sequence shown here is derived from an EMBL/GenBank/DDBJ whole genome shotgun (WGS) entry which is preliminary data.</text>
</comment>
<gene>
    <name evidence="1" type="ORF">MLD38_018272</name>
</gene>
<evidence type="ECO:0000313" key="1">
    <source>
        <dbReference type="EMBL" id="KAI4369875.1"/>
    </source>
</evidence>
<dbReference type="Proteomes" id="UP001057402">
    <property type="component" value="Chromosome 5"/>
</dbReference>
<protein>
    <submittedName>
        <fullName evidence="1">Uncharacterized protein</fullName>
    </submittedName>
</protein>
<name>A0ACB9QTU1_9MYRT</name>
<dbReference type="EMBL" id="CM042884">
    <property type="protein sequence ID" value="KAI4369875.1"/>
    <property type="molecule type" value="Genomic_DNA"/>
</dbReference>
<sequence length="273" mass="30081">MRIRKNRNITSFLLGLQTSSSPAAAADDNQHLIVPSLVCQLNQSPWDVIPFSSSSSSSSNPYHHRHHSQFGADNNGFKPLAGCSSFGSVRPVDSDAKPKVGFGDEGRRTVREFSGPALRIKCAKTDGKSWECKREAKEGHNFCEHHISQLKSYSSGKGGAVPKPATLKRAGPVRVRAARKKKSDDSSSSCSSPSSSSASRSSQYYYYSGFGPSWRKKRGERPERESRASRGGNARTSDLHMEDEAENEDEYKGEGDRKRVRKPIKARSLKSLM</sequence>
<accession>A0ACB9QTU1</accession>
<evidence type="ECO:0000313" key="2">
    <source>
        <dbReference type="Proteomes" id="UP001057402"/>
    </source>
</evidence>
<organism evidence="1 2">
    <name type="scientific">Melastoma candidum</name>
    <dbReference type="NCBI Taxonomy" id="119954"/>
    <lineage>
        <taxon>Eukaryota</taxon>
        <taxon>Viridiplantae</taxon>
        <taxon>Streptophyta</taxon>
        <taxon>Embryophyta</taxon>
        <taxon>Tracheophyta</taxon>
        <taxon>Spermatophyta</taxon>
        <taxon>Magnoliopsida</taxon>
        <taxon>eudicotyledons</taxon>
        <taxon>Gunneridae</taxon>
        <taxon>Pentapetalae</taxon>
        <taxon>rosids</taxon>
        <taxon>malvids</taxon>
        <taxon>Myrtales</taxon>
        <taxon>Melastomataceae</taxon>
        <taxon>Melastomatoideae</taxon>
        <taxon>Melastomateae</taxon>
        <taxon>Melastoma</taxon>
    </lineage>
</organism>